<feature type="region of interest" description="Disordered" evidence="5">
    <location>
        <begin position="1"/>
        <end position="42"/>
    </location>
</feature>
<evidence type="ECO:0000256" key="1">
    <source>
        <dbReference type="ARBA" id="ARBA00022898"/>
    </source>
</evidence>
<evidence type="ECO:0000256" key="5">
    <source>
        <dbReference type="SAM" id="MobiDB-lite"/>
    </source>
</evidence>
<dbReference type="FunCoup" id="A0A263D7M9">
    <property type="interactions" value="390"/>
</dbReference>
<dbReference type="NCBIfam" id="TIGR00044">
    <property type="entry name" value="YggS family pyridoxal phosphate-dependent enzyme"/>
    <property type="match status" value="1"/>
</dbReference>
<dbReference type="EMBL" id="NKYE01000002">
    <property type="protein sequence ID" value="OZM74512.1"/>
    <property type="molecule type" value="Genomic_DNA"/>
</dbReference>
<dbReference type="PIRSF" id="PIRSF004848">
    <property type="entry name" value="YBL036c_PLPDEIII"/>
    <property type="match status" value="1"/>
</dbReference>
<dbReference type="PANTHER" id="PTHR10146">
    <property type="entry name" value="PROLINE SYNTHETASE CO-TRANSCRIBED BACTERIAL HOMOLOG PROTEIN"/>
    <property type="match status" value="1"/>
</dbReference>
<comment type="similarity">
    <text evidence="2 4">Belongs to the pyridoxal phosphate-binding protein YggS/PROSC family.</text>
</comment>
<dbReference type="SUPFAM" id="SSF51419">
    <property type="entry name" value="PLP-binding barrel"/>
    <property type="match status" value="1"/>
</dbReference>
<keyword evidence="8" id="KW-1185">Reference proteome</keyword>
<name>A0A263D7M9_9PSEU</name>
<evidence type="ECO:0000259" key="6">
    <source>
        <dbReference type="Pfam" id="PF01168"/>
    </source>
</evidence>
<evidence type="ECO:0000256" key="4">
    <source>
        <dbReference type="RuleBase" id="RU004514"/>
    </source>
</evidence>
<protein>
    <recommendedName>
        <fullName evidence="2">Pyridoxal phosphate homeostasis protein</fullName>
        <shortName evidence="2">PLP homeostasis protein</shortName>
    </recommendedName>
</protein>
<comment type="cofactor">
    <cofactor evidence="3">
        <name>pyridoxal 5'-phosphate</name>
        <dbReference type="ChEBI" id="CHEBI:597326"/>
    </cofactor>
</comment>
<organism evidence="7 8">
    <name type="scientific">Amycolatopsis antarctica</name>
    <dbReference type="NCBI Taxonomy" id="1854586"/>
    <lineage>
        <taxon>Bacteria</taxon>
        <taxon>Bacillati</taxon>
        <taxon>Actinomycetota</taxon>
        <taxon>Actinomycetes</taxon>
        <taxon>Pseudonocardiales</taxon>
        <taxon>Pseudonocardiaceae</taxon>
        <taxon>Amycolatopsis</taxon>
    </lineage>
</organism>
<comment type="caution">
    <text evidence="7">The sequence shown here is derived from an EMBL/GenBank/DDBJ whole genome shotgun (WGS) entry which is preliminary data.</text>
</comment>
<dbReference type="InterPro" id="IPR029066">
    <property type="entry name" value="PLP-binding_barrel"/>
</dbReference>
<evidence type="ECO:0000313" key="7">
    <source>
        <dbReference type="EMBL" id="OZM74512.1"/>
    </source>
</evidence>
<gene>
    <name evidence="7" type="ORF">CFN78_05200</name>
</gene>
<dbReference type="PANTHER" id="PTHR10146:SF14">
    <property type="entry name" value="PYRIDOXAL PHOSPHATE HOMEOSTASIS PROTEIN"/>
    <property type="match status" value="1"/>
</dbReference>
<dbReference type="AlphaFoldDB" id="A0A263D7M9"/>
<feature type="domain" description="Alanine racemase N-terminal" evidence="6">
    <location>
        <begin position="64"/>
        <end position="275"/>
    </location>
</feature>
<dbReference type="OrthoDB" id="9804072at2"/>
<dbReference type="HAMAP" id="MF_02087">
    <property type="entry name" value="PLP_homeostasis"/>
    <property type="match status" value="1"/>
</dbReference>
<evidence type="ECO:0000256" key="3">
    <source>
        <dbReference type="PIRSR" id="PIRSR004848-1"/>
    </source>
</evidence>
<dbReference type="InterPro" id="IPR011078">
    <property type="entry name" value="PyrdxlP_homeostasis"/>
</dbReference>
<sequence>MHRRGPDAVQPPQAEPDRQAGRGRLGRPRVNARVDPAAPDARREDLRAALSDVRGRLERACAAAGRAAGEVDLLAVTKTFPALDAALLADLGLTAFAENRDQEASAKVPEVGALRPDAAIRWHMVGSVQRNKARSVARWADEVQSVDSVRLATALAGASGRALASGERDEPLAVLLQVSLDGDTARGGCPIGELARLADTVAESGELSLRGLMAVAPLGAEPGPAFERLALASAELRRSHPAATEISAGMSGDLEAAVLHGATRVRVGTALLGGRGLASP</sequence>
<evidence type="ECO:0000313" key="8">
    <source>
        <dbReference type="Proteomes" id="UP000242444"/>
    </source>
</evidence>
<dbReference type="InParanoid" id="A0A263D7M9"/>
<dbReference type="Pfam" id="PF01168">
    <property type="entry name" value="Ala_racemase_N"/>
    <property type="match status" value="1"/>
</dbReference>
<reference evidence="7 8" key="1">
    <citation type="submission" date="2017-07" db="EMBL/GenBank/DDBJ databases">
        <title>Amycolatopsis antarcticus sp. nov., isolated from the surface of an Antarcticus brown macroalga.</title>
        <authorList>
            <person name="Wang J."/>
            <person name="Leiva S."/>
            <person name="Huang J."/>
            <person name="Huang Y."/>
        </authorList>
    </citation>
    <scope>NUCLEOTIDE SEQUENCE [LARGE SCALE GENOMIC DNA]</scope>
    <source>
        <strain evidence="7 8">AU-G6</strain>
    </source>
</reference>
<dbReference type="InterPro" id="IPR001608">
    <property type="entry name" value="Ala_racemase_N"/>
</dbReference>
<comment type="function">
    <text evidence="2">Pyridoxal 5'-phosphate (PLP)-binding protein, which is involved in PLP homeostasis.</text>
</comment>
<dbReference type="GO" id="GO:0030170">
    <property type="term" value="F:pyridoxal phosphate binding"/>
    <property type="evidence" value="ECO:0007669"/>
    <property type="project" value="UniProtKB-UniRule"/>
</dbReference>
<dbReference type="Proteomes" id="UP000242444">
    <property type="component" value="Unassembled WGS sequence"/>
</dbReference>
<dbReference type="PROSITE" id="PS01211">
    <property type="entry name" value="UPF0001"/>
    <property type="match status" value="1"/>
</dbReference>
<keyword evidence="1 2" id="KW-0663">Pyridoxal phosphate</keyword>
<evidence type="ECO:0000256" key="2">
    <source>
        <dbReference type="HAMAP-Rule" id="MF_02087"/>
    </source>
</evidence>
<proteinExistence type="inferred from homology"/>
<accession>A0A263D7M9</accession>
<feature type="modified residue" description="N6-(pyridoxal phosphate)lysine" evidence="2 3">
    <location>
        <position position="78"/>
    </location>
</feature>
<dbReference type="Gene3D" id="3.20.20.10">
    <property type="entry name" value="Alanine racemase"/>
    <property type="match status" value="1"/>
</dbReference>